<comment type="caution">
    <text evidence="9">The sequence shown here is derived from an EMBL/GenBank/DDBJ whole genome shotgun (WGS) entry which is preliminary data.</text>
</comment>
<dbReference type="PIRSF" id="PIRSF036492">
    <property type="entry name" value="ALDH"/>
    <property type="match status" value="1"/>
</dbReference>
<dbReference type="Proteomes" id="UP000028073">
    <property type="component" value="Unassembled WGS sequence"/>
</dbReference>
<accession>A0A081NE10</accession>
<dbReference type="EMBL" id="JOKH01000004">
    <property type="protein sequence ID" value="KEQ16683.1"/>
    <property type="molecule type" value="Genomic_DNA"/>
</dbReference>
<organism evidence="9 10">
    <name type="scientific">Endozoicomonas numazuensis</name>
    <dbReference type="NCBI Taxonomy" id="1137799"/>
    <lineage>
        <taxon>Bacteria</taxon>
        <taxon>Pseudomonadati</taxon>
        <taxon>Pseudomonadota</taxon>
        <taxon>Gammaproteobacteria</taxon>
        <taxon>Oceanospirillales</taxon>
        <taxon>Endozoicomonadaceae</taxon>
        <taxon>Endozoicomonas</taxon>
    </lineage>
</organism>
<feature type="active site" evidence="5 6">
    <location>
        <position position="217"/>
    </location>
</feature>
<dbReference type="SUPFAM" id="SSF53720">
    <property type="entry name" value="ALDH-like"/>
    <property type="match status" value="1"/>
</dbReference>
<feature type="domain" description="Aldehyde dehydrogenase" evidence="8">
    <location>
        <begin position="7"/>
        <end position="445"/>
    </location>
</feature>
<dbReference type="InterPro" id="IPR016161">
    <property type="entry name" value="Ald_DH/histidinol_DH"/>
</dbReference>
<keyword evidence="3" id="KW-0520">NAD</keyword>
<gene>
    <name evidence="9" type="ORF">GZ78_18430</name>
</gene>
<dbReference type="InterPro" id="IPR015590">
    <property type="entry name" value="Aldehyde_DH_dom"/>
</dbReference>
<dbReference type="Pfam" id="PF00171">
    <property type="entry name" value="Aldedh"/>
    <property type="match status" value="1"/>
</dbReference>
<dbReference type="PANTHER" id="PTHR43570:SF20">
    <property type="entry name" value="ALDEHYDE DEHYDROGENASE ALDX-RELATED"/>
    <property type="match status" value="1"/>
</dbReference>
<evidence type="ECO:0000256" key="3">
    <source>
        <dbReference type="ARBA" id="ARBA00023027"/>
    </source>
</evidence>
<evidence type="ECO:0000256" key="1">
    <source>
        <dbReference type="ARBA" id="ARBA00009986"/>
    </source>
</evidence>
<evidence type="ECO:0000256" key="5">
    <source>
        <dbReference type="PIRSR" id="PIRSR036492-1"/>
    </source>
</evidence>
<dbReference type="AlphaFoldDB" id="A0A081NE10"/>
<evidence type="ECO:0000313" key="9">
    <source>
        <dbReference type="EMBL" id="KEQ16683.1"/>
    </source>
</evidence>
<dbReference type="GO" id="GO:0006081">
    <property type="term" value="P:aldehyde metabolic process"/>
    <property type="evidence" value="ECO:0007669"/>
    <property type="project" value="InterPro"/>
</dbReference>
<proteinExistence type="inferred from homology"/>
<evidence type="ECO:0000313" key="10">
    <source>
        <dbReference type="Proteomes" id="UP000028073"/>
    </source>
</evidence>
<dbReference type="STRING" id="1137799.GZ78_18430"/>
<dbReference type="InterPro" id="IPR029510">
    <property type="entry name" value="Ald_DH_CS_GLU"/>
</dbReference>
<dbReference type="InterPro" id="IPR012394">
    <property type="entry name" value="Aldehyde_DH_NAD(P)"/>
</dbReference>
<dbReference type="InterPro" id="IPR016162">
    <property type="entry name" value="Ald_DH_N"/>
</dbReference>
<reference evidence="9 10" key="1">
    <citation type="submission" date="2014-06" db="EMBL/GenBank/DDBJ databases">
        <title>Whole Genome Sequences of Three Symbiotic Endozoicomonas Bacteria.</title>
        <authorList>
            <person name="Neave M.J."/>
            <person name="Apprill A."/>
            <person name="Voolstra C.R."/>
        </authorList>
    </citation>
    <scope>NUCLEOTIDE SEQUENCE [LARGE SCALE GENOMIC DNA]</scope>
    <source>
        <strain evidence="9 10">DSM 25634</strain>
    </source>
</reference>
<dbReference type="GO" id="GO:0004029">
    <property type="term" value="F:aldehyde dehydrogenase (NAD+) activity"/>
    <property type="evidence" value="ECO:0007669"/>
    <property type="project" value="TreeGrafter"/>
</dbReference>
<dbReference type="GO" id="GO:0005737">
    <property type="term" value="C:cytoplasm"/>
    <property type="evidence" value="ECO:0007669"/>
    <property type="project" value="TreeGrafter"/>
</dbReference>
<evidence type="ECO:0000259" key="8">
    <source>
        <dbReference type="Pfam" id="PF00171"/>
    </source>
</evidence>
<keyword evidence="10" id="KW-1185">Reference proteome</keyword>
<comment type="similarity">
    <text evidence="1 4 7">Belongs to the aldehyde dehydrogenase family.</text>
</comment>
<dbReference type="Gene3D" id="3.40.309.10">
    <property type="entry name" value="Aldehyde Dehydrogenase, Chain A, domain 2"/>
    <property type="match status" value="1"/>
</dbReference>
<dbReference type="CDD" id="cd07133">
    <property type="entry name" value="ALDH_CALDH_CalB"/>
    <property type="match status" value="1"/>
</dbReference>
<evidence type="ECO:0000256" key="7">
    <source>
        <dbReference type="RuleBase" id="RU003345"/>
    </source>
</evidence>
<dbReference type="PROSITE" id="PS00687">
    <property type="entry name" value="ALDEHYDE_DEHYDR_GLU"/>
    <property type="match status" value="1"/>
</dbReference>
<dbReference type="Gene3D" id="3.40.605.10">
    <property type="entry name" value="Aldehyde Dehydrogenase, Chain A, domain 1"/>
    <property type="match status" value="1"/>
</dbReference>
<sequence>MDVSTVDMQAVLDRQKAAYLEEGPVTAEVRIDRLNRLIDLVHDHRDEMVVALSKDFGHRSSHQTLMSDIYSTLESLKHTRKSLKTWMKPEKRKAPVPMNLFGARARIEYQPKGVIGVLGTWNFPIHTVVSPLAGIFAAGNRALIKYSEVTPETSALLHTLIKKYYKEEECAGFLGGPEVGAAFSGLPLDHLIFTGATSIARHVMRSAAEHLTPVTLELGGKSPVIISRDADLKEAARRILAGKTLNVGQVCLSPDYVFVPEDQREEFLAHASSIVAEMYPTMLNNPDYSSVINERHYQRILGYIQDAKDKGGDVREINPANEDFSKQQGVHKIPLTLIVDPSTDMKVSQDELFGPLLCVKSYKKLDECIDYINANPRPLALYFFGPKKGAEVRKVLDNTTSGGVCINDVMAHVSCEDLPFGGVGDSGMGNYHGPEGFKTFSHARSIFTQTKINLQALGGMLPPYGEKADKTLLGMIKK</sequence>
<evidence type="ECO:0000256" key="2">
    <source>
        <dbReference type="ARBA" id="ARBA00023002"/>
    </source>
</evidence>
<dbReference type="PANTHER" id="PTHR43570">
    <property type="entry name" value="ALDEHYDE DEHYDROGENASE"/>
    <property type="match status" value="1"/>
</dbReference>
<evidence type="ECO:0000256" key="4">
    <source>
        <dbReference type="PIRNR" id="PIRNR036492"/>
    </source>
</evidence>
<name>A0A081NE10_9GAMM</name>
<dbReference type="InterPro" id="IPR016163">
    <property type="entry name" value="Ald_DH_C"/>
</dbReference>
<dbReference type="eggNOG" id="COG1012">
    <property type="taxonomic scope" value="Bacteria"/>
</dbReference>
<keyword evidence="2 4" id="KW-0560">Oxidoreductase</keyword>
<feature type="active site" evidence="5">
    <location>
        <position position="251"/>
    </location>
</feature>
<protein>
    <recommendedName>
        <fullName evidence="4">Aldehyde dehydrogenase</fullName>
    </recommendedName>
</protein>
<evidence type="ECO:0000256" key="6">
    <source>
        <dbReference type="PROSITE-ProRule" id="PRU10007"/>
    </source>
</evidence>